<evidence type="ECO:0000313" key="1">
    <source>
        <dbReference type="Proteomes" id="UP000887579"/>
    </source>
</evidence>
<sequence>MELVDMDNREEERHDSRLGNKDYWESHYSNELSNFDENGDEGEIWFGRSAENRMIRFVSDKVSKNAKILDLGTGNGSVLRRLCQKGYYNLTGVDYCKEAIELAQRAAEAEEDDNSPKISFKVADLIAEKSDAELCGKFQVILDKGTWDAISLAGDREARLKNYRRSIMDFFELNEEKTQPQMSKYFIIFSCNYTKDELCDLFENEDLKYEYEIPATNALVFGGKKGVTSTGIVFVKE</sequence>
<accession>A0AC34GW91</accession>
<evidence type="ECO:0000313" key="2">
    <source>
        <dbReference type="WBParaSite" id="ES5_v2.g9105.t1"/>
    </source>
</evidence>
<protein>
    <submittedName>
        <fullName evidence="2">Protein-lysine N-methyltransferase</fullName>
    </submittedName>
</protein>
<proteinExistence type="predicted"/>
<name>A0AC34GW91_9BILA</name>
<dbReference type="WBParaSite" id="ES5_v2.g9105.t1">
    <property type="protein sequence ID" value="ES5_v2.g9105.t1"/>
    <property type="gene ID" value="ES5_v2.g9105"/>
</dbReference>
<dbReference type="Proteomes" id="UP000887579">
    <property type="component" value="Unplaced"/>
</dbReference>
<reference evidence="2" key="1">
    <citation type="submission" date="2022-11" db="UniProtKB">
        <authorList>
            <consortium name="WormBaseParasite"/>
        </authorList>
    </citation>
    <scope>IDENTIFICATION</scope>
</reference>
<organism evidence="1 2">
    <name type="scientific">Panagrolaimus sp. ES5</name>
    <dbReference type="NCBI Taxonomy" id="591445"/>
    <lineage>
        <taxon>Eukaryota</taxon>
        <taxon>Metazoa</taxon>
        <taxon>Ecdysozoa</taxon>
        <taxon>Nematoda</taxon>
        <taxon>Chromadorea</taxon>
        <taxon>Rhabditida</taxon>
        <taxon>Tylenchina</taxon>
        <taxon>Panagrolaimomorpha</taxon>
        <taxon>Panagrolaimoidea</taxon>
        <taxon>Panagrolaimidae</taxon>
        <taxon>Panagrolaimus</taxon>
    </lineage>
</organism>